<comment type="caution">
    <text evidence="2">The sequence shown here is derived from an EMBL/GenBank/DDBJ whole genome shotgun (WGS) entry which is preliminary data.</text>
</comment>
<gene>
    <name evidence="2" type="ORF">AS030_17605</name>
</gene>
<organism evidence="2 3">
    <name type="scientific">Fictibacillus enclensis</name>
    <dbReference type="NCBI Taxonomy" id="1017270"/>
    <lineage>
        <taxon>Bacteria</taxon>
        <taxon>Bacillati</taxon>
        <taxon>Bacillota</taxon>
        <taxon>Bacilli</taxon>
        <taxon>Bacillales</taxon>
        <taxon>Fictibacillaceae</taxon>
        <taxon>Fictibacillus</taxon>
    </lineage>
</organism>
<sequence length="156" mass="18342">MDAFSRILEKEMREIIIREIAIAIYVINNHAKNAPVLYSFKHRAIEQLLKEGRAEKVGLHYSPNPERALQRLDVLVRIEDFFFHLPSTKEDRRTLKVLEYDSSFRNPKERMSIFRAKQIINVYSPPVKSSENRKNPLPKQQTPYTGFSSYLNGTYK</sequence>
<evidence type="ECO:0000313" key="3">
    <source>
        <dbReference type="Proteomes" id="UP000054099"/>
    </source>
</evidence>
<keyword evidence="3" id="KW-1185">Reference proteome</keyword>
<dbReference type="InterPro" id="IPR025552">
    <property type="entry name" value="YkyB"/>
</dbReference>
<dbReference type="Proteomes" id="UP000054099">
    <property type="component" value="Unassembled WGS sequence"/>
</dbReference>
<evidence type="ECO:0008006" key="4">
    <source>
        <dbReference type="Google" id="ProtNLM"/>
    </source>
</evidence>
<dbReference type="AlphaFoldDB" id="A0A0V8J4R6"/>
<protein>
    <recommendedName>
        <fullName evidence="4">YkyB-like protein</fullName>
    </recommendedName>
</protein>
<name>A0A0V8J4R6_9BACL</name>
<evidence type="ECO:0000256" key="1">
    <source>
        <dbReference type="SAM" id="MobiDB-lite"/>
    </source>
</evidence>
<accession>A0A0V8J4R6</accession>
<feature type="region of interest" description="Disordered" evidence="1">
    <location>
        <begin position="126"/>
        <end position="156"/>
    </location>
</feature>
<reference evidence="2 3" key="1">
    <citation type="journal article" date="2014" name="Antonie Van Leeuwenhoek">
        <title>Fictibacillus enclensis sp. nov., isolated from marine sediment.</title>
        <authorList>
            <person name="Dastager S.G."/>
            <person name="Mawlankar R."/>
            <person name="Srinivasan K."/>
            <person name="Tang S.K."/>
            <person name="Lee J.C."/>
            <person name="Ramana V.V."/>
            <person name="Shouche Y.S."/>
        </authorList>
    </citation>
    <scope>NUCLEOTIDE SEQUENCE [LARGE SCALE GENOMIC DNA]</scope>
    <source>
        <strain evidence="2 3">NIO-1003</strain>
    </source>
</reference>
<feature type="compositionally biased region" description="Polar residues" evidence="1">
    <location>
        <begin position="138"/>
        <end position="156"/>
    </location>
</feature>
<evidence type="ECO:0000313" key="2">
    <source>
        <dbReference type="EMBL" id="KSU82087.1"/>
    </source>
</evidence>
<dbReference type="Pfam" id="PF14177">
    <property type="entry name" value="YkyB"/>
    <property type="match status" value="1"/>
</dbReference>
<dbReference type="EMBL" id="LNQN01000005">
    <property type="protein sequence ID" value="KSU82087.1"/>
    <property type="molecule type" value="Genomic_DNA"/>
</dbReference>
<proteinExistence type="predicted"/>